<proteinExistence type="predicted"/>
<keyword evidence="1" id="KW-0812">Transmembrane</keyword>
<protein>
    <submittedName>
        <fullName evidence="3">Uncharacterized protein</fullName>
    </submittedName>
</protein>
<dbReference type="EMBL" id="HBUF01521359">
    <property type="protein sequence ID" value="CAG6748979.1"/>
    <property type="molecule type" value="Transcribed_RNA"/>
</dbReference>
<evidence type="ECO:0000256" key="2">
    <source>
        <dbReference type="SAM" id="SignalP"/>
    </source>
</evidence>
<reference evidence="3" key="1">
    <citation type="submission" date="2021-05" db="EMBL/GenBank/DDBJ databases">
        <authorList>
            <person name="Alioto T."/>
            <person name="Alioto T."/>
            <person name="Gomez Garrido J."/>
        </authorList>
    </citation>
    <scope>NUCLEOTIDE SEQUENCE</scope>
</reference>
<dbReference type="EMBL" id="HBUF01521360">
    <property type="protein sequence ID" value="CAG6748980.1"/>
    <property type="molecule type" value="Transcribed_RNA"/>
</dbReference>
<keyword evidence="2" id="KW-0732">Signal</keyword>
<sequence length="105" mass="11953">MYVHCSFLILVISHLTVYADLTNVTLRTYPTPGKNRMFSVNDSILFTLESLTIISNSCLANYHLIFPFKVSGREIIHNKKEAQGKIKSWKGESKKNNFTSFPLPS</sequence>
<evidence type="ECO:0000256" key="1">
    <source>
        <dbReference type="SAM" id="Phobius"/>
    </source>
</evidence>
<feature type="signal peptide" evidence="2">
    <location>
        <begin position="1"/>
        <end position="19"/>
    </location>
</feature>
<feature type="chain" id="PRO_5036262973" evidence="2">
    <location>
        <begin position="20"/>
        <end position="105"/>
    </location>
</feature>
<evidence type="ECO:0000313" key="3">
    <source>
        <dbReference type="EMBL" id="CAG6748980.1"/>
    </source>
</evidence>
<dbReference type="AlphaFoldDB" id="A0A8D9EEP0"/>
<feature type="transmembrane region" description="Helical" evidence="1">
    <location>
        <begin position="43"/>
        <end position="65"/>
    </location>
</feature>
<keyword evidence="1" id="KW-0472">Membrane</keyword>
<organism evidence="3">
    <name type="scientific">Cacopsylla melanoneura</name>
    <dbReference type="NCBI Taxonomy" id="428564"/>
    <lineage>
        <taxon>Eukaryota</taxon>
        <taxon>Metazoa</taxon>
        <taxon>Ecdysozoa</taxon>
        <taxon>Arthropoda</taxon>
        <taxon>Hexapoda</taxon>
        <taxon>Insecta</taxon>
        <taxon>Pterygota</taxon>
        <taxon>Neoptera</taxon>
        <taxon>Paraneoptera</taxon>
        <taxon>Hemiptera</taxon>
        <taxon>Sternorrhyncha</taxon>
        <taxon>Psylloidea</taxon>
        <taxon>Psyllidae</taxon>
        <taxon>Psyllinae</taxon>
        <taxon>Cacopsylla</taxon>
    </lineage>
</organism>
<keyword evidence="1" id="KW-1133">Transmembrane helix</keyword>
<name>A0A8D9EEP0_9HEMI</name>
<accession>A0A8D9EEP0</accession>